<dbReference type="GO" id="GO:0016020">
    <property type="term" value="C:membrane"/>
    <property type="evidence" value="ECO:0007669"/>
    <property type="project" value="UniProtKB-SubCell"/>
</dbReference>
<name>A0A367IJ01_RHIST</name>
<dbReference type="AlphaFoldDB" id="A0A367IJ01"/>
<feature type="transmembrane region" description="Helical" evidence="6">
    <location>
        <begin position="24"/>
        <end position="54"/>
    </location>
</feature>
<gene>
    <name evidence="8" type="ORF">CU098_002948</name>
</gene>
<evidence type="ECO:0000256" key="6">
    <source>
        <dbReference type="SAM" id="Phobius"/>
    </source>
</evidence>
<dbReference type="PANTHER" id="PTHR48017">
    <property type="entry name" value="OS05G0424000 PROTEIN-RELATED"/>
    <property type="match status" value="1"/>
</dbReference>
<comment type="subcellular location">
    <subcellularLocation>
        <location evidence="1">Membrane</location>
    </subcellularLocation>
</comment>
<feature type="domain" description="Amino acid transporter transmembrane" evidence="7">
    <location>
        <begin position="78"/>
        <end position="312"/>
    </location>
</feature>
<evidence type="ECO:0000256" key="3">
    <source>
        <dbReference type="ARBA" id="ARBA00022692"/>
    </source>
</evidence>
<dbReference type="Pfam" id="PF01490">
    <property type="entry name" value="Aa_trans"/>
    <property type="match status" value="1"/>
</dbReference>
<evidence type="ECO:0000256" key="1">
    <source>
        <dbReference type="ARBA" id="ARBA00004370"/>
    </source>
</evidence>
<evidence type="ECO:0000313" key="9">
    <source>
        <dbReference type="Proteomes" id="UP000253551"/>
    </source>
</evidence>
<protein>
    <recommendedName>
        <fullName evidence="7">Amino acid transporter transmembrane domain-containing protein</fullName>
    </recommendedName>
</protein>
<feature type="transmembrane region" description="Helical" evidence="6">
    <location>
        <begin position="289"/>
        <end position="309"/>
    </location>
</feature>
<comment type="caution">
    <text evidence="8">The sequence shown here is derived from an EMBL/GenBank/DDBJ whole genome shotgun (WGS) entry which is preliminary data.</text>
</comment>
<keyword evidence="2" id="KW-0813">Transport</keyword>
<dbReference type="EMBL" id="PJQM01007846">
    <property type="protein sequence ID" value="RCH77654.1"/>
    <property type="molecule type" value="Genomic_DNA"/>
</dbReference>
<feature type="transmembrane region" description="Helical" evidence="6">
    <location>
        <begin position="74"/>
        <end position="91"/>
    </location>
</feature>
<feature type="transmembrane region" description="Helical" evidence="6">
    <location>
        <begin position="255"/>
        <end position="277"/>
    </location>
</feature>
<organism evidence="8 9">
    <name type="scientific">Rhizopus stolonifer</name>
    <name type="common">Rhizopus nigricans</name>
    <dbReference type="NCBI Taxonomy" id="4846"/>
    <lineage>
        <taxon>Eukaryota</taxon>
        <taxon>Fungi</taxon>
        <taxon>Fungi incertae sedis</taxon>
        <taxon>Mucoromycota</taxon>
        <taxon>Mucoromycotina</taxon>
        <taxon>Mucoromycetes</taxon>
        <taxon>Mucorales</taxon>
        <taxon>Mucorineae</taxon>
        <taxon>Rhizopodaceae</taxon>
        <taxon>Rhizopus</taxon>
    </lineage>
</organism>
<evidence type="ECO:0000256" key="4">
    <source>
        <dbReference type="ARBA" id="ARBA00022989"/>
    </source>
</evidence>
<reference evidence="8 9" key="1">
    <citation type="journal article" date="2018" name="G3 (Bethesda)">
        <title>Phylogenetic and Phylogenomic Definition of Rhizopus Species.</title>
        <authorList>
            <person name="Gryganskyi A.P."/>
            <person name="Golan J."/>
            <person name="Dolatabadi S."/>
            <person name="Mondo S."/>
            <person name="Robb S."/>
            <person name="Idnurm A."/>
            <person name="Muszewska A."/>
            <person name="Steczkiewicz K."/>
            <person name="Masonjones S."/>
            <person name="Liao H.L."/>
            <person name="Gajdeczka M.T."/>
            <person name="Anike F."/>
            <person name="Vuek A."/>
            <person name="Anishchenko I.M."/>
            <person name="Voigt K."/>
            <person name="de Hoog G.S."/>
            <person name="Smith M.E."/>
            <person name="Heitman J."/>
            <person name="Vilgalys R."/>
            <person name="Stajich J.E."/>
        </authorList>
    </citation>
    <scope>NUCLEOTIDE SEQUENCE [LARGE SCALE GENOMIC DNA]</scope>
    <source>
        <strain evidence="8 9">LSU 92-RS-03</strain>
    </source>
</reference>
<keyword evidence="9" id="KW-1185">Reference proteome</keyword>
<feature type="transmembrane region" description="Helical" evidence="6">
    <location>
        <begin position="228"/>
        <end position="249"/>
    </location>
</feature>
<sequence>YTGVLLIRCLYANGKQRLLSYKEIATSCFGAIGGWVTFFFSAWITLGAPVLYMVLAGSNLSQLCEGTKGDIGTVPWSIICCTVVAIPFILVKSMKETIPQAHHDSVIWNKFPIALSTISFSFGGNAVYPHVEASMKKPQQWPRAIAAGLTTCAILYLITAVPGYYVYGDQAQSPIYNSISDGVPKIIAIVVMTFHVMSATPILLTSFALDVEEMLNVTVERFGKIKEFLIRAIIRILIMVFVGVIGAVVPHFGDLMSLIGAFANCGLIFIFPVLFYLKLTGIRNKPIYQLAWCALTVLLGVVGLIFGTIEAIEALIADF</sequence>
<feature type="non-terminal residue" evidence="8">
    <location>
        <position position="1"/>
    </location>
</feature>
<evidence type="ECO:0000259" key="7">
    <source>
        <dbReference type="Pfam" id="PF01490"/>
    </source>
</evidence>
<keyword evidence="4 6" id="KW-1133">Transmembrane helix</keyword>
<dbReference type="STRING" id="4846.A0A367IJ01"/>
<evidence type="ECO:0000313" key="8">
    <source>
        <dbReference type="EMBL" id="RCH77654.1"/>
    </source>
</evidence>
<keyword evidence="5 6" id="KW-0472">Membrane</keyword>
<feature type="transmembrane region" description="Helical" evidence="6">
    <location>
        <begin position="186"/>
        <end position="207"/>
    </location>
</feature>
<dbReference type="InterPro" id="IPR013057">
    <property type="entry name" value="AA_transpt_TM"/>
</dbReference>
<evidence type="ECO:0000256" key="2">
    <source>
        <dbReference type="ARBA" id="ARBA00022448"/>
    </source>
</evidence>
<evidence type="ECO:0000256" key="5">
    <source>
        <dbReference type="ARBA" id="ARBA00023136"/>
    </source>
</evidence>
<feature type="non-terminal residue" evidence="8">
    <location>
        <position position="319"/>
    </location>
</feature>
<keyword evidence="3 6" id="KW-0812">Transmembrane</keyword>
<dbReference type="OrthoDB" id="40134at2759"/>
<accession>A0A367IJ01</accession>
<dbReference type="Proteomes" id="UP000253551">
    <property type="component" value="Unassembled WGS sequence"/>
</dbReference>
<proteinExistence type="predicted"/>
<feature type="transmembrane region" description="Helical" evidence="6">
    <location>
        <begin position="144"/>
        <end position="166"/>
    </location>
</feature>